<feature type="compositionally biased region" description="Pro residues" evidence="1">
    <location>
        <begin position="372"/>
        <end position="381"/>
    </location>
</feature>
<feature type="compositionally biased region" description="Polar residues" evidence="1">
    <location>
        <begin position="129"/>
        <end position="144"/>
    </location>
</feature>
<feature type="compositionally biased region" description="Pro residues" evidence="1">
    <location>
        <begin position="455"/>
        <end position="464"/>
    </location>
</feature>
<feature type="compositionally biased region" description="Polar residues" evidence="1">
    <location>
        <begin position="384"/>
        <end position="401"/>
    </location>
</feature>
<gene>
    <name evidence="2" type="ORF">OHK93_000769</name>
</gene>
<feature type="compositionally biased region" description="Basic and acidic residues" evidence="1">
    <location>
        <begin position="472"/>
        <end position="481"/>
    </location>
</feature>
<feature type="compositionally biased region" description="Basic and acidic residues" evidence="1">
    <location>
        <begin position="186"/>
        <end position="204"/>
    </location>
</feature>
<feature type="compositionally biased region" description="Polar residues" evidence="1">
    <location>
        <begin position="205"/>
        <end position="215"/>
    </location>
</feature>
<evidence type="ECO:0000256" key="1">
    <source>
        <dbReference type="SAM" id="MobiDB-lite"/>
    </source>
</evidence>
<name>A0AA43TYW8_9LECA</name>
<dbReference type="EMBL" id="JAPUFD010000010">
    <property type="protein sequence ID" value="MDI1489572.1"/>
    <property type="molecule type" value="Genomic_DNA"/>
</dbReference>
<evidence type="ECO:0000313" key="2">
    <source>
        <dbReference type="EMBL" id="MDI1489572.1"/>
    </source>
</evidence>
<reference evidence="2" key="1">
    <citation type="journal article" date="2023" name="Genome Biol. Evol.">
        <title>First Whole Genome Sequence and Flow Cytometry Genome Size Data for the Lichen-Forming Fungus Ramalina farinacea (Ascomycota).</title>
        <authorList>
            <person name="Llewellyn T."/>
            <person name="Mian S."/>
            <person name="Hill R."/>
            <person name="Leitch I.J."/>
            <person name="Gaya E."/>
        </authorList>
    </citation>
    <scope>NUCLEOTIDE SEQUENCE</scope>
    <source>
        <strain evidence="2">LIQ254RAFAR</strain>
    </source>
</reference>
<comment type="caution">
    <text evidence="2">The sequence shown here is derived from an EMBL/GenBank/DDBJ whole genome shotgun (WGS) entry which is preliminary data.</text>
</comment>
<accession>A0AA43TYW8</accession>
<feature type="compositionally biased region" description="Acidic residues" evidence="1">
    <location>
        <begin position="534"/>
        <end position="545"/>
    </location>
</feature>
<feature type="compositionally biased region" description="Acidic residues" evidence="1">
    <location>
        <begin position="161"/>
        <end position="172"/>
    </location>
</feature>
<proteinExistence type="predicted"/>
<feature type="compositionally biased region" description="Low complexity" evidence="1">
    <location>
        <begin position="415"/>
        <end position="432"/>
    </location>
</feature>
<feature type="compositionally biased region" description="Low complexity" evidence="1">
    <location>
        <begin position="361"/>
        <end position="371"/>
    </location>
</feature>
<feature type="region of interest" description="Disordered" evidence="1">
    <location>
        <begin position="323"/>
        <end position="495"/>
    </location>
</feature>
<sequence>MPLLHQLYHPELYHPELEYEEAQQEVDVADDPLALRSSKRRKITETPSSEGDTKRDIYVNASTESLPITTAHNMHQRSGGSSAVKDIQAMPPPATTPKRLIRKEIPSSQSPVDTPLFALSQRSAKRNSSRSPLTERSINLQTPITVAPKVPGELSSREVGDSMETEDEDQNEDEKPLLDSQLDQRIVPEKERLHPRTEPGKSDTSHVQVKTSFQREVSIDDGSVKQAGGYPSVLRSQVTTRPLEESDAVPIKPVNASSPQRHNHPSHPASSNVRMPDQISPVNEPPLESIPSSPPPQKPDIDSLAARCLPTLAVETDSQFDAGWHTYHHPRSISNPPPPLSSSTTKENNDQPSSSQLQYIPSSQPALASSPLAPPSSPPPHSSINNNYEETAPTQPLQNHHTLPPPSLPQTHHVPASQATTTASPTQPQNATPHHHNDDENDGPHILVPSSTSPIRPPTPPPGLSSPLLGWRSHERIHNDGDVGGGNAEKHEWTPDRRVRASQLLLPASFLKDSWFVGPDDIEDVGGGMGMEMEMGEGEWIEEED</sequence>
<feature type="region of interest" description="Disordered" evidence="1">
    <location>
        <begin position="23"/>
        <end position="306"/>
    </location>
</feature>
<evidence type="ECO:0000313" key="3">
    <source>
        <dbReference type="Proteomes" id="UP001161017"/>
    </source>
</evidence>
<keyword evidence="3" id="KW-1185">Reference proteome</keyword>
<feature type="region of interest" description="Disordered" evidence="1">
    <location>
        <begin position="526"/>
        <end position="545"/>
    </location>
</feature>
<dbReference type="Proteomes" id="UP001161017">
    <property type="component" value="Unassembled WGS sequence"/>
</dbReference>
<dbReference type="AlphaFoldDB" id="A0AA43TYW8"/>
<feature type="compositionally biased region" description="Polar residues" evidence="1">
    <location>
        <begin position="60"/>
        <end position="81"/>
    </location>
</feature>
<protein>
    <submittedName>
        <fullName evidence="2">Uncharacterized protein</fullName>
    </submittedName>
</protein>
<feature type="compositionally biased region" description="Polar residues" evidence="1">
    <location>
        <begin position="344"/>
        <end position="360"/>
    </location>
</feature>
<organism evidence="2 3">
    <name type="scientific">Ramalina farinacea</name>
    <dbReference type="NCBI Taxonomy" id="258253"/>
    <lineage>
        <taxon>Eukaryota</taxon>
        <taxon>Fungi</taxon>
        <taxon>Dikarya</taxon>
        <taxon>Ascomycota</taxon>
        <taxon>Pezizomycotina</taxon>
        <taxon>Lecanoromycetes</taxon>
        <taxon>OSLEUM clade</taxon>
        <taxon>Lecanoromycetidae</taxon>
        <taxon>Lecanorales</taxon>
        <taxon>Lecanorineae</taxon>
        <taxon>Ramalinaceae</taxon>
        <taxon>Ramalina</taxon>
    </lineage>
</organism>